<organism evidence="1 2">
    <name type="scientific">Phnomibacter ginsenosidimutans</name>
    <dbReference type="NCBI Taxonomy" id="2676868"/>
    <lineage>
        <taxon>Bacteria</taxon>
        <taxon>Pseudomonadati</taxon>
        <taxon>Bacteroidota</taxon>
        <taxon>Chitinophagia</taxon>
        <taxon>Chitinophagales</taxon>
        <taxon>Chitinophagaceae</taxon>
        <taxon>Phnomibacter</taxon>
    </lineage>
</organism>
<proteinExistence type="predicted"/>
<accession>A0A6I6G806</accession>
<keyword evidence="2" id="KW-1185">Reference proteome</keyword>
<gene>
    <name evidence="1" type="ORF">GLV81_12970</name>
</gene>
<dbReference type="KEGG" id="fls:GLV81_12970"/>
<evidence type="ECO:0000313" key="2">
    <source>
        <dbReference type="Proteomes" id="UP000426027"/>
    </source>
</evidence>
<name>A0A6I6G806_9BACT</name>
<reference evidence="1 2" key="1">
    <citation type="submission" date="2019-11" db="EMBL/GenBank/DDBJ databases">
        <authorList>
            <person name="Im W.T."/>
        </authorList>
    </citation>
    <scope>NUCLEOTIDE SEQUENCE [LARGE SCALE GENOMIC DNA]</scope>
    <source>
        <strain evidence="1 2">SB-02</strain>
    </source>
</reference>
<evidence type="ECO:0000313" key="1">
    <source>
        <dbReference type="EMBL" id="QGW28886.1"/>
    </source>
</evidence>
<protein>
    <submittedName>
        <fullName evidence="1">Uncharacterized protein</fullName>
    </submittedName>
</protein>
<sequence>MPIHKILLNDEVGPVSIKKAKPGDYCTYHFSVMFEPGAECNLFMLLAKTSQSTIWHKLVERNETDNDGEITMEIGKIKVGTKMDYRFGVYAIDALQNVRIIITNSTSKESRQVKPDDPGEGMTIKKGDSWAQEITAYEMF</sequence>
<dbReference type="Proteomes" id="UP000426027">
    <property type="component" value="Chromosome"/>
</dbReference>
<dbReference type="EMBL" id="CP046566">
    <property type="protein sequence ID" value="QGW28886.1"/>
    <property type="molecule type" value="Genomic_DNA"/>
</dbReference>
<dbReference type="AlphaFoldDB" id="A0A6I6G806"/>
<dbReference type="RefSeq" id="WP_157479239.1">
    <property type="nucleotide sequence ID" value="NZ_CP046566.1"/>
</dbReference>